<dbReference type="PANTHER" id="PTHR13696:SF96">
    <property type="entry name" value="COBQ_COBB_MIND_PARA NUCLEOTIDE BINDING DOMAIN-CONTAINING PROTEIN"/>
    <property type="match status" value="1"/>
</dbReference>
<evidence type="ECO:0000313" key="3">
    <source>
        <dbReference type="Proteomes" id="UP000029108"/>
    </source>
</evidence>
<keyword evidence="3" id="KW-1185">Reference proteome</keyword>
<organism evidence="2 3">
    <name type="scientific">Bifidobacterium biavatii DSM 23969</name>
    <dbReference type="NCBI Taxonomy" id="1437608"/>
    <lineage>
        <taxon>Bacteria</taxon>
        <taxon>Bacillati</taxon>
        <taxon>Actinomycetota</taxon>
        <taxon>Actinomycetes</taxon>
        <taxon>Bifidobacteriales</taxon>
        <taxon>Bifidobacteriaceae</taxon>
        <taxon>Bifidobacterium</taxon>
    </lineage>
</organism>
<dbReference type="OrthoDB" id="9804460at2"/>
<dbReference type="Gene3D" id="3.40.50.300">
    <property type="entry name" value="P-loop containing nucleotide triphosphate hydrolases"/>
    <property type="match status" value="1"/>
</dbReference>
<dbReference type="EMBL" id="JGYN01000013">
    <property type="protein sequence ID" value="KFI50753.1"/>
    <property type="molecule type" value="Genomic_DNA"/>
</dbReference>
<dbReference type="AlphaFoldDB" id="A0A086ZW53"/>
<dbReference type="PIRSF" id="PIRSF009320">
    <property type="entry name" value="Nuc_binding_HP_1000"/>
    <property type="match status" value="1"/>
</dbReference>
<evidence type="ECO:0000313" key="2">
    <source>
        <dbReference type="EMBL" id="KFI50753.1"/>
    </source>
</evidence>
<reference evidence="2 3" key="1">
    <citation type="submission" date="2014-03" db="EMBL/GenBank/DDBJ databases">
        <title>Genomics of Bifidobacteria.</title>
        <authorList>
            <person name="Ventura M."/>
            <person name="Milani C."/>
            <person name="Lugli G.A."/>
        </authorList>
    </citation>
    <scope>NUCLEOTIDE SEQUENCE [LARGE SCALE GENOMIC DNA]</scope>
    <source>
        <strain evidence="2 3">DSM 23969</strain>
    </source>
</reference>
<dbReference type="CDD" id="cd02042">
    <property type="entry name" value="ParAB_family"/>
    <property type="match status" value="1"/>
</dbReference>
<dbReference type="Pfam" id="PF01656">
    <property type="entry name" value="CbiA"/>
    <property type="match status" value="1"/>
</dbReference>
<dbReference type="SUPFAM" id="SSF52540">
    <property type="entry name" value="P-loop containing nucleoside triphosphate hydrolases"/>
    <property type="match status" value="1"/>
</dbReference>
<accession>A0A086ZW53</accession>
<comment type="caution">
    <text evidence="2">The sequence shown here is derived from an EMBL/GenBank/DDBJ whole genome shotgun (WGS) entry which is preliminary data.</text>
</comment>
<name>A0A086ZW53_9BIFI</name>
<dbReference type="Proteomes" id="UP000029108">
    <property type="component" value="Unassembled WGS sequence"/>
</dbReference>
<dbReference type="RefSeq" id="WP_033494384.1">
    <property type="nucleotide sequence ID" value="NZ_JDUU01000014.1"/>
</dbReference>
<dbReference type="PANTHER" id="PTHR13696">
    <property type="entry name" value="P-LOOP CONTAINING NUCLEOSIDE TRIPHOSPHATE HYDROLASE"/>
    <property type="match status" value="1"/>
</dbReference>
<protein>
    <submittedName>
        <fullName evidence="2">Peptide transporter</fullName>
    </submittedName>
</protein>
<dbReference type="InterPro" id="IPR027417">
    <property type="entry name" value="P-loop_NTPase"/>
</dbReference>
<dbReference type="eggNOG" id="COG1192">
    <property type="taxonomic scope" value="Bacteria"/>
</dbReference>
<feature type="domain" description="CobQ/CobB/MinD/ParA nucleotide binding" evidence="1">
    <location>
        <begin position="3"/>
        <end position="169"/>
    </location>
</feature>
<dbReference type="InterPro" id="IPR002586">
    <property type="entry name" value="CobQ/CobB/MinD/ParA_Nub-bd_dom"/>
</dbReference>
<sequence>MRIAIANAKGGVGKTTIAQYLCHALVRDGKRVTLLDADPQYSATLWDRIANLSNETLPFNVRAASGDELAAIRTTPGEWLVIDAPPTHAGLKTALDMADFVIVPTTESPVDLQQAWATVNAAGRTPAAVLLNRVETNTVAFRQAMHALETQDTPRFDTIVPKRQEIKTSFGHRPTKLWEYGLVLHELRRAVGR</sequence>
<dbReference type="STRING" id="1437608.GCA_000771645_00685"/>
<gene>
    <name evidence="2" type="ORF">BBIA_1546</name>
</gene>
<dbReference type="InterPro" id="IPR050678">
    <property type="entry name" value="DNA_Partitioning_ATPase"/>
</dbReference>
<evidence type="ECO:0000259" key="1">
    <source>
        <dbReference type="Pfam" id="PF01656"/>
    </source>
</evidence>
<proteinExistence type="predicted"/>